<sequence length="136" mass="15766">MRQLSIFDFLESCGHEQREGFFSTHGAMYAKVNRDKVKGIPVELGDGVLYPGDFIKQLGEKERTSFAMKEGYFLRYCGMFEKALLFSVNDFVSDYYYAFYYIDRNMLLICSNAGARDVRIERLVKETGGDLKWSMI</sequence>
<reference evidence="1 2" key="1">
    <citation type="submission" date="2020-08" db="EMBL/GenBank/DDBJ databases">
        <title>Genomic Encyclopedia of Type Strains, Phase IV (KMG-IV): sequencing the most valuable type-strain genomes for metagenomic binning, comparative biology and taxonomic classification.</title>
        <authorList>
            <person name="Goeker M."/>
        </authorList>
    </citation>
    <scope>NUCLEOTIDE SEQUENCE [LARGE SCALE GENOMIC DNA]</scope>
    <source>
        <strain evidence="1 2">DSM 17075</strain>
    </source>
</reference>
<evidence type="ECO:0000313" key="2">
    <source>
        <dbReference type="Proteomes" id="UP000559598"/>
    </source>
</evidence>
<dbReference type="Proteomes" id="UP000559598">
    <property type="component" value="Unassembled WGS sequence"/>
</dbReference>
<dbReference type="AlphaFoldDB" id="A0A840DN81"/>
<protein>
    <submittedName>
        <fullName evidence="1">Uncharacterized protein</fullName>
    </submittedName>
</protein>
<name>A0A840DN81_9BACL</name>
<dbReference type="RefSeq" id="WP_183185160.1">
    <property type="nucleotide sequence ID" value="NZ_BMNP01000018.1"/>
</dbReference>
<organism evidence="1 2">
    <name type="scientific">Anoxybacteroides voinovskiense</name>
    <dbReference type="NCBI Taxonomy" id="230470"/>
    <lineage>
        <taxon>Bacteria</taxon>
        <taxon>Bacillati</taxon>
        <taxon>Bacillota</taxon>
        <taxon>Bacilli</taxon>
        <taxon>Bacillales</taxon>
        <taxon>Anoxybacillaceae</taxon>
        <taxon>Anoxybacteroides</taxon>
    </lineage>
</organism>
<comment type="caution">
    <text evidence="1">The sequence shown here is derived from an EMBL/GenBank/DDBJ whole genome shotgun (WGS) entry which is preliminary data.</text>
</comment>
<evidence type="ECO:0000313" key="1">
    <source>
        <dbReference type="EMBL" id="MBB4074681.1"/>
    </source>
</evidence>
<accession>A0A840DN81</accession>
<dbReference type="EMBL" id="JACIDE010000018">
    <property type="protein sequence ID" value="MBB4074681.1"/>
    <property type="molecule type" value="Genomic_DNA"/>
</dbReference>
<proteinExistence type="predicted"/>
<keyword evidence="2" id="KW-1185">Reference proteome</keyword>
<gene>
    <name evidence="1" type="ORF">GGR02_002448</name>
</gene>